<keyword evidence="5" id="KW-1185">Reference proteome</keyword>
<dbReference type="Pfam" id="PF00201">
    <property type="entry name" value="UDPGT"/>
    <property type="match status" value="1"/>
</dbReference>
<name>A0A7J9DAE5_9ROSI</name>
<dbReference type="CDD" id="cd03784">
    <property type="entry name" value="GT1_Gtf-like"/>
    <property type="match status" value="1"/>
</dbReference>
<dbReference type="GO" id="GO:0080043">
    <property type="term" value="F:quercetin 3-O-glucosyltransferase activity"/>
    <property type="evidence" value="ECO:0007669"/>
    <property type="project" value="TreeGrafter"/>
</dbReference>
<proteinExistence type="inferred from homology"/>
<dbReference type="Gene3D" id="3.40.50.2000">
    <property type="entry name" value="Glycogen Phosphorylase B"/>
    <property type="match status" value="2"/>
</dbReference>
<gene>
    <name evidence="4" type="ORF">Gotri_020669</name>
</gene>
<dbReference type="PANTHER" id="PTHR11926:SF1494">
    <property type="entry name" value="FLAVONOL 3-O-GLUCOSYLTRANSFERASE UGT76E12-RELATED"/>
    <property type="match status" value="1"/>
</dbReference>
<sequence length="485" mass="54139">MEMEKEHRSSHPRLVLVPLPFQGHINPMLQLGSILHSKGFSITVLHTAFNSPIPSNSPEFGFVSVPDNLSEQLISADDLLPFISLLNLNCGVPFQECLAKMVQKQEVENEPSIACIVYDECMYFCDAVAKYVKLPSIVLRTTSASTYLSRNAILQLKAEGVLTSQGTFFSSTNIQGAVASLISALESLFNIFYLGSTSQDLVPGLHPLRFKDLPVSKIGTPEIFLQFITNIYKTRTSSAIIWNTNDILEQPSLQEIQKQCQVGIFPVGPLHEVAPASSSSLIKEDNSCITWLEKQKQNTVLYVSLGSVASVDKKELGEMAWGLANSKQPFLWVIRPGSVDDQEWKKLLTEGFVEAVGENGCIVRWAPQKEMLAHGAVGGFWTHCGWNSTLESISKGVPMICKPCFGDQRVNARHVSQVWRIGIQLENMCERGEVERAIKRLMVDKEGKEMRQRAKNLKERIQLDIREGGSSYNYLNKLIELIMSF</sequence>
<evidence type="ECO:0008006" key="6">
    <source>
        <dbReference type="Google" id="ProtNLM"/>
    </source>
</evidence>
<accession>A0A7J9DAE5</accession>
<comment type="similarity">
    <text evidence="1">Belongs to the UDP-glycosyltransferase family.</text>
</comment>
<reference evidence="4 5" key="1">
    <citation type="journal article" date="2019" name="Genome Biol. Evol.">
        <title>Insights into the evolution of the New World diploid cottons (Gossypium, subgenus Houzingenia) based on genome sequencing.</title>
        <authorList>
            <person name="Grover C.E."/>
            <person name="Arick M.A. 2nd"/>
            <person name="Thrash A."/>
            <person name="Conover J.L."/>
            <person name="Sanders W.S."/>
            <person name="Peterson D.G."/>
            <person name="Frelichowski J.E."/>
            <person name="Scheffler J.A."/>
            <person name="Scheffler B.E."/>
            <person name="Wendel J.F."/>
        </authorList>
    </citation>
    <scope>NUCLEOTIDE SEQUENCE [LARGE SCALE GENOMIC DNA]</scope>
    <source>
        <strain evidence="4">8</strain>
        <tissue evidence="4">Leaf</tissue>
    </source>
</reference>
<dbReference type="SUPFAM" id="SSF53756">
    <property type="entry name" value="UDP-Glycosyltransferase/glycogen phosphorylase"/>
    <property type="match status" value="1"/>
</dbReference>
<organism evidence="4 5">
    <name type="scientific">Gossypium trilobum</name>
    <dbReference type="NCBI Taxonomy" id="34281"/>
    <lineage>
        <taxon>Eukaryota</taxon>
        <taxon>Viridiplantae</taxon>
        <taxon>Streptophyta</taxon>
        <taxon>Embryophyta</taxon>
        <taxon>Tracheophyta</taxon>
        <taxon>Spermatophyta</taxon>
        <taxon>Magnoliopsida</taxon>
        <taxon>eudicotyledons</taxon>
        <taxon>Gunneridae</taxon>
        <taxon>Pentapetalae</taxon>
        <taxon>rosids</taxon>
        <taxon>malvids</taxon>
        <taxon>Malvales</taxon>
        <taxon>Malvaceae</taxon>
        <taxon>Malvoideae</taxon>
        <taxon>Gossypium</taxon>
    </lineage>
</organism>
<evidence type="ECO:0000313" key="4">
    <source>
        <dbReference type="EMBL" id="MBA0757578.1"/>
    </source>
</evidence>
<dbReference type="PANTHER" id="PTHR11926">
    <property type="entry name" value="GLUCOSYL/GLUCURONOSYL TRANSFERASES"/>
    <property type="match status" value="1"/>
</dbReference>
<evidence type="ECO:0000313" key="5">
    <source>
        <dbReference type="Proteomes" id="UP000593568"/>
    </source>
</evidence>
<evidence type="ECO:0000256" key="3">
    <source>
        <dbReference type="ARBA" id="ARBA00022679"/>
    </source>
</evidence>
<keyword evidence="3" id="KW-0808">Transferase</keyword>
<dbReference type="Proteomes" id="UP000593568">
    <property type="component" value="Unassembled WGS sequence"/>
</dbReference>
<keyword evidence="2" id="KW-0328">Glycosyltransferase</keyword>
<comment type="caution">
    <text evidence="4">The sequence shown here is derived from an EMBL/GenBank/DDBJ whole genome shotgun (WGS) entry which is preliminary data.</text>
</comment>
<evidence type="ECO:0000256" key="1">
    <source>
        <dbReference type="ARBA" id="ARBA00009995"/>
    </source>
</evidence>
<evidence type="ECO:0000256" key="2">
    <source>
        <dbReference type="ARBA" id="ARBA00022676"/>
    </source>
</evidence>
<dbReference type="EMBL" id="JABEZW010000001">
    <property type="protein sequence ID" value="MBA0757578.1"/>
    <property type="molecule type" value="Genomic_DNA"/>
</dbReference>
<dbReference type="FunFam" id="3.40.50.2000:FF:000040">
    <property type="entry name" value="UDP-glycosyltransferase 76C1"/>
    <property type="match status" value="1"/>
</dbReference>
<dbReference type="AlphaFoldDB" id="A0A7J9DAE5"/>
<dbReference type="InterPro" id="IPR002213">
    <property type="entry name" value="UDP_glucos_trans"/>
</dbReference>
<dbReference type="GO" id="GO:0080044">
    <property type="term" value="F:quercetin 7-O-glucosyltransferase activity"/>
    <property type="evidence" value="ECO:0007669"/>
    <property type="project" value="TreeGrafter"/>
</dbReference>
<protein>
    <recommendedName>
        <fullName evidence="6">Glycosyltransferase</fullName>
    </recommendedName>
</protein>